<gene>
    <name evidence="1" type="ORF">ABVT43_06940</name>
</gene>
<accession>A0ABV2BSD6</accession>
<dbReference type="Pfam" id="PF14344">
    <property type="entry name" value="DUF4397"/>
    <property type="match status" value="2"/>
</dbReference>
<evidence type="ECO:0000313" key="1">
    <source>
        <dbReference type="EMBL" id="MET1254853.1"/>
    </source>
</evidence>
<comment type="caution">
    <text evidence="1">The sequence shown here is derived from an EMBL/GenBank/DDBJ whole genome shotgun (WGS) entry which is preliminary data.</text>
</comment>
<dbReference type="PROSITE" id="PS51257">
    <property type="entry name" value="PROKAR_LIPOPROTEIN"/>
    <property type="match status" value="1"/>
</dbReference>
<sequence>MKKLTQKLVNALALLAIIGLTACSSDNDSVKQNEQPSPSTRLQIVHASPDAPLVNILADDSVVAENVDYLQATPYNSITVGSHTLAVKALLADETQIDAFAPVSVDLAAETIYTVLAVNNVAAIEPLVLTRPDTGVTTGKVRLQLVHAAANAPMVDIYLTTPGADLTQQSPLVTAEFKQSLDATEIDPGEYQVRITPAGDAQTIVYDSGSKMLNAGGDYLVAAVTNVGPGSHPVNLIAVNPQGQTLPWLHSETPAAVRVVHASPDAPAVDVVANDNFDAPLIENLAYTEFAGYVMLPAADYNIKVTPTGAQAPVVIDADLSLMAGESYNVIAANVLASIEPLVLTADNRRIATEAKLRLVHASPAAGNVDIYIVAPGADITDLTPALSDVALTADSGFVSLLPGDYDVILTVAGSKDIALGPVSVTLNGAGIYTAIARDAAGGGLPAGLILLDDFL</sequence>
<reference evidence="1 2" key="1">
    <citation type="submission" date="2024-06" db="EMBL/GenBank/DDBJ databases">
        <authorList>
            <person name="Li F."/>
        </authorList>
    </citation>
    <scope>NUCLEOTIDE SEQUENCE [LARGE SCALE GENOMIC DNA]</scope>
    <source>
        <strain evidence="1 2">GXAS 311</strain>
    </source>
</reference>
<evidence type="ECO:0000313" key="2">
    <source>
        <dbReference type="Proteomes" id="UP001548189"/>
    </source>
</evidence>
<protein>
    <submittedName>
        <fullName evidence="1">DUF4397 domain-containing protein</fullName>
    </submittedName>
</protein>
<proteinExistence type="predicted"/>
<organism evidence="1 2">
    <name type="scientific">Aliikangiella maris</name>
    <dbReference type="NCBI Taxonomy" id="3162458"/>
    <lineage>
        <taxon>Bacteria</taxon>
        <taxon>Pseudomonadati</taxon>
        <taxon>Pseudomonadota</taxon>
        <taxon>Gammaproteobacteria</taxon>
        <taxon>Oceanospirillales</taxon>
        <taxon>Pleioneaceae</taxon>
        <taxon>Aliikangiella</taxon>
    </lineage>
</organism>
<keyword evidence="2" id="KW-1185">Reference proteome</keyword>
<dbReference type="Proteomes" id="UP001548189">
    <property type="component" value="Unassembled WGS sequence"/>
</dbReference>
<dbReference type="EMBL" id="JBEVCJ010000006">
    <property type="protein sequence ID" value="MET1254853.1"/>
    <property type="molecule type" value="Genomic_DNA"/>
</dbReference>
<dbReference type="InterPro" id="IPR025510">
    <property type="entry name" value="DUF4397"/>
</dbReference>
<name>A0ABV2BSD6_9GAMM</name>